<evidence type="ECO:0000313" key="4">
    <source>
        <dbReference type="Proteomes" id="UP001176059"/>
    </source>
</evidence>
<evidence type="ECO:0000256" key="1">
    <source>
        <dbReference type="SAM" id="MobiDB-lite"/>
    </source>
</evidence>
<name>A0AA38N566_9AGAR</name>
<sequence>MASVLKFPRRDRTSFPRSFEPPFTIVPLSTTSSPSFSATFTFSFVTDSGTSSSIATPSSSFSSTSSGFLTSTSSTSFTETVTSISSLPSSSTQNTPSATSSSSIRTTSISTATQSFFQPSTQTTSTTATPTSQSFQVIESAASSPSDSASVPATAIADGTSTSVVFVPTTTASVSGKTAVASSSSSTVGFWSNKAAVAGTFTAVAVVALATLAGVILCIRKRRRESHSRDRSMSEKFASMDFDNARPYSTPSEPASHDLSHEPMNAYANRDPAFYPTHDPFVANAHNMPYAGSASLPEITYSYAQDVNNQYPYYGNETNNVVPPSAGTRSTPALLTQDFHNPFESQDSTPPRNAAVSKIPRVSPNPFSDPTFRGSPAYQPSVDSFYGAPVDESPF</sequence>
<keyword evidence="2" id="KW-1133">Transmembrane helix</keyword>
<comment type="caution">
    <text evidence="3">The sequence shown here is derived from an EMBL/GenBank/DDBJ whole genome shotgun (WGS) entry which is preliminary data.</text>
</comment>
<dbReference type="EMBL" id="JANVFO010000005">
    <property type="protein sequence ID" value="KAJ3736547.1"/>
    <property type="molecule type" value="Genomic_DNA"/>
</dbReference>
<feature type="region of interest" description="Disordered" evidence="1">
    <location>
        <begin position="84"/>
        <end position="104"/>
    </location>
</feature>
<feature type="region of interest" description="Disordered" evidence="1">
    <location>
        <begin position="340"/>
        <end position="395"/>
    </location>
</feature>
<proteinExistence type="predicted"/>
<dbReference type="AlphaFoldDB" id="A0AA38N566"/>
<keyword evidence="2" id="KW-0812">Transmembrane</keyword>
<protein>
    <submittedName>
        <fullName evidence="3">Uncharacterized protein</fullName>
    </submittedName>
</protein>
<keyword evidence="2" id="KW-0472">Membrane</keyword>
<dbReference type="Proteomes" id="UP001176059">
    <property type="component" value="Unassembled WGS sequence"/>
</dbReference>
<evidence type="ECO:0000256" key="2">
    <source>
        <dbReference type="SAM" id="Phobius"/>
    </source>
</evidence>
<feature type="transmembrane region" description="Helical" evidence="2">
    <location>
        <begin position="195"/>
        <end position="219"/>
    </location>
</feature>
<evidence type="ECO:0000313" key="3">
    <source>
        <dbReference type="EMBL" id="KAJ3736547.1"/>
    </source>
</evidence>
<reference evidence="3" key="2">
    <citation type="journal article" date="2023" name="Proc. Natl. Acad. Sci. U.S.A.">
        <title>A global phylogenomic analysis of the shiitake genus Lentinula.</title>
        <authorList>
            <person name="Sierra-Patev S."/>
            <person name="Min B."/>
            <person name="Naranjo-Ortiz M."/>
            <person name="Looney B."/>
            <person name="Konkel Z."/>
            <person name="Slot J.C."/>
            <person name="Sakamoto Y."/>
            <person name="Steenwyk J.L."/>
            <person name="Rokas A."/>
            <person name="Carro J."/>
            <person name="Camarero S."/>
            <person name="Ferreira P."/>
            <person name="Molpeceres G."/>
            <person name="Ruiz-Duenas F.J."/>
            <person name="Serrano A."/>
            <person name="Henrissat B."/>
            <person name="Drula E."/>
            <person name="Hughes K.W."/>
            <person name="Mata J.L."/>
            <person name="Ishikawa N.K."/>
            <person name="Vargas-Isla R."/>
            <person name="Ushijima S."/>
            <person name="Smith C.A."/>
            <person name="Donoghue J."/>
            <person name="Ahrendt S."/>
            <person name="Andreopoulos W."/>
            <person name="He G."/>
            <person name="LaButti K."/>
            <person name="Lipzen A."/>
            <person name="Ng V."/>
            <person name="Riley R."/>
            <person name="Sandor L."/>
            <person name="Barry K."/>
            <person name="Martinez A.T."/>
            <person name="Xiao Y."/>
            <person name="Gibbons J.G."/>
            <person name="Terashima K."/>
            <person name="Grigoriev I.V."/>
            <person name="Hibbett D."/>
        </authorList>
    </citation>
    <scope>NUCLEOTIDE SEQUENCE</scope>
    <source>
        <strain evidence="3">ET3784</strain>
    </source>
</reference>
<reference evidence="3" key="1">
    <citation type="submission" date="2022-08" db="EMBL/GenBank/DDBJ databases">
        <authorList>
            <consortium name="DOE Joint Genome Institute"/>
            <person name="Min B."/>
            <person name="Sierra-Patev S."/>
            <person name="Naranjo-Ortiz M."/>
            <person name="Looney B."/>
            <person name="Konkel Z."/>
            <person name="Slot J.C."/>
            <person name="Sakamoto Y."/>
            <person name="Steenwyk J.L."/>
            <person name="Rokas A."/>
            <person name="Carro J."/>
            <person name="Camarero S."/>
            <person name="Ferreira P."/>
            <person name="Molpeceres G."/>
            <person name="Ruiz-duenas F.J."/>
            <person name="Serrano A."/>
            <person name="Henrissat B."/>
            <person name="Drula E."/>
            <person name="Hughes K.W."/>
            <person name="Mata J.L."/>
            <person name="Ishikawa N.K."/>
            <person name="Vargas-Isla R."/>
            <person name="Ushijima S."/>
            <person name="Smith C.A."/>
            <person name="Ahrendt S."/>
            <person name="Andreopoulos W."/>
            <person name="He G."/>
            <person name="LaButti K."/>
            <person name="Lipzen A."/>
            <person name="Ng V."/>
            <person name="Riley R."/>
            <person name="Sandor L."/>
            <person name="Barry K."/>
            <person name="Martinez A.T."/>
            <person name="Xiao Y."/>
            <person name="Gibbons J.G."/>
            <person name="Terashima K."/>
            <person name="Hibbett D.S."/>
            <person name="Grigoriev I.V."/>
        </authorList>
    </citation>
    <scope>NUCLEOTIDE SEQUENCE</scope>
    <source>
        <strain evidence="3">ET3784</strain>
    </source>
</reference>
<keyword evidence="4" id="KW-1185">Reference proteome</keyword>
<organism evidence="3 4">
    <name type="scientific">Lentinula guzmanii</name>
    <dbReference type="NCBI Taxonomy" id="2804957"/>
    <lineage>
        <taxon>Eukaryota</taxon>
        <taxon>Fungi</taxon>
        <taxon>Dikarya</taxon>
        <taxon>Basidiomycota</taxon>
        <taxon>Agaricomycotina</taxon>
        <taxon>Agaricomycetes</taxon>
        <taxon>Agaricomycetidae</taxon>
        <taxon>Agaricales</taxon>
        <taxon>Marasmiineae</taxon>
        <taxon>Omphalotaceae</taxon>
        <taxon>Lentinula</taxon>
    </lineage>
</organism>
<gene>
    <name evidence="3" type="ORF">DFJ43DRAFT_1052713</name>
</gene>
<accession>A0AA38N566</accession>